<gene>
    <name evidence="2" type="ORF">SAMN04487948_12924</name>
</gene>
<evidence type="ECO:0000313" key="2">
    <source>
        <dbReference type="EMBL" id="SEP26614.1"/>
    </source>
</evidence>
<dbReference type="InterPro" id="IPR011749">
    <property type="entry name" value="CHP02243"/>
</dbReference>
<dbReference type="NCBIfam" id="TIGR02243">
    <property type="entry name" value="putative baseplate assembly protein"/>
    <property type="match status" value="1"/>
</dbReference>
<organism evidence="2 3">
    <name type="scientific">Halogranum amylolyticum</name>
    <dbReference type="NCBI Taxonomy" id="660520"/>
    <lineage>
        <taxon>Archaea</taxon>
        <taxon>Methanobacteriati</taxon>
        <taxon>Methanobacteriota</taxon>
        <taxon>Stenosarchaea group</taxon>
        <taxon>Halobacteria</taxon>
        <taxon>Halobacteriales</taxon>
        <taxon>Haloferacaceae</taxon>
    </lineage>
</organism>
<accession>A0A1H8WG03</accession>
<dbReference type="EMBL" id="FODV01000029">
    <property type="protein sequence ID" value="SEP26614.1"/>
    <property type="molecule type" value="Genomic_DNA"/>
</dbReference>
<dbReference type="Proteomes" id="UP000199126">
    <property type="component" value="Unassembled WGS sequence"/>
</dbReference>
<evidence type="ECO:0000256" key="1">
    <source>
        <dbReference type="SAM" id="MobiDB-lite"/>
    </source>
</evidence>
<protein>
    <submittedName>
        <fullName evidence="2">Putative baseplate assembly protein</fullName>
    </submittedName>
</protein>
<feature type="region of interest" description="Disordered" evidence="1">
    <location>
        <begin position="684"/>
        <end position="704"/>
    </location>
</feature>
<reference evidence="3" key="1">
    <citation type="submission" date="2016-10" db="EMBL/GenBank/DDBJ databases">
        <authorList>
            <person name="Varghese N."/>
            <person name="Submissions S."/>
        </authorList>
    </citation>
    <scope>NUCLEOTIDE SEQUENCE [LARGE SCALE GENOMIC DNA]</scope>
    <source>
        <strain evidence="3">CGMCC 1.10121</strain>
    </source>
</reference>
<sequence length="1106" mass="119173">MVDARTRQDVLDAFERVAPAYTDRWTPVPESDDPGWALTELFSEMVTDVVTRLNRVPEKHRVGFYDTLGFARNPPQSGRAPVTVTLSERATENVRIPAGTQMAAPPAGDSPEQVFEFVPGEGFEATPARLHRLYSVDPAIDGIFEHGSALSAGESTQLFGGLDVRKSLQRHALLVGHTDLFDLPGGKQIQLTVETSAPAVLDHLRWEFYEERDDAEVTAGPDANWHPFASSTVSHEVVTAPTVTLVLPTSATDPGFERLTETTVCGVESRWIRGVVEPDVRPETFESLEVESLTVGVGSTDATIDVLLAGGGPVDIPVDGKPTVQPFGLAPQPGDAFYIECAEAFVKHDATITLTLSGMDVVDLPPESVGALDPPPVAWEYWNGKSWALIEQLEGKEIPDGGEPTDSTEVTNLRLTGDSTTGRITFPVPSYLEATTVFGVDGHWIRARLRRGRFHQVTFRKNTTSDFGGGVYWTLVTKSVGVPLFTGITVGYEETGGQAEALVSLNNLDYRLEPTTGGVTPFRRLPDESQTVYLGFDGPLVGGPLHLFVSPEDREYPETFTPRLRWEYDAGSEPAGPGGDGDAWTRAEVRDETADLTRRGLVRLVFSEPSVAHERFDEELHWLRARVTDLDGSFRRADDTTTTVSDAHVASTATSTADASGTAPPTERDCPCLLTPWPCSGEPCDTERRLRTDPPAGRPSTVPPTLRRLVVNTGWGWNVRSVTDETLGDSSGRPNQQFVVDTIPVLEPAVWVDEGDRLSRADREALEAREALEETVDPDGRVEAVWVRWTVVPDFLTSTARDRHVTLEPLTGTLRFGDGVRGAIPPRGVENVRISFRTGGGRGGNVAAGAVTELRSDIRLVDGVANPEAADGGADAESVAQVLTRAPAQLRSRGRAVAPGDVERVALDTSRTLARARCLPRMDEAGERRLGWVTVVIVPHTDDRQPTPSTELRRRVDAAVSERAPATLVAPTDRLFVRGPSYVTVSVAASVVAQATAESVSLVESTAIDAVTSFLHPLTGGPSGAGWAFGEPPCLSDLYALLEGVDHVDHVEDVTLTFRSVSTGDTVTVTDGSSPPTLGPDTLVSSGRHAIGVELTGRVSTAGGRR</sequence>
<name>A0A1H8WG03_9EURY</name>
<dbReference type="AlphaFoldDB" id="A0A1H8WG03"/>
<proteinExistence type="predicted"/>
<keyword evidence="3" id="KW-1185">Reference proteome</keyword>
<evidence type="ECO:0000313" key="3">
    <source>
        <dbReference type="Proteomes" id="UP000199126"/>
    </source>
</evidence>